<keyword evidence="2" id="KW-1185">Reference proteome</keyword>
<reference evidence="1" key="1">
    <citation type="submission" date="2020-07" db="EMBL/GenBank/DDBJ databases">
        <authorList>
            <person name="Tarantini F.S."/>
            <person name="Hong K.W."/>
            <person name="Chan K.G."/>
        </authorList>
    </citation>
    <scope>NUCLEOTIDE SEQUENCE</scope>
    <source>
        <strain evidence="1">32-07</strain>
    </source>
</reference>
<dbReference type="EMBL" id="CP059572">
    <property type="protein sequence ID" value="QXJ25975.1"/>
    <property type="molecule type" value="Genomic_DNA"/>
</dbReference>
<accession>A0ABX8R4G1</accession>
<proteinExistence type="predicted"/>
<organism evidence="1 2">
    <name type="scientific">Actinomadura graeca</name>
    <dbReference type="NCBI Taxonomy" id="2750812"/>
    <lineage>
        <taxon>Bacteria</taxon>
        <taxon>Bacillati</taxon>
        <taxon>Actinomycetota</taxon>
        <taxon>Actinomycetes</taxon>
        <taxon>Streptosporangiales</taxon>
        <taxon>Thermomonosporaceae</taxon>
        <taxon>Actinomadura</taxon>
    </lineage>
</organism>
<protein>
    <submittedName>
        <fullName evidence="1">Uncharacterized protein</fullName>
    </submittedName>
</protein>
<name>A0ABX8R4G1_9ACTN</name>
<sequence>MTSISPLPAAITRELPALVEEALNACANAIIDRLLEELEGHGLHRDEVCQDRIYDTLSSASTPGEDAHGLALELNDVLVHIQVAVAGSEAASAAAPWPDTPH</sequence>
<evidence type="ECO:0000313" key="1">
    <source>
        <dbReference type="EMBL" id="QXJ25975.1"/>
    </source>
</evidence>
<evidence type="ECO:0000313" key="2">
    <source>
        <dbReference type="Proteomes" id="UP001049518"/>
    </source>
</evidence>
<dbReference type="Proteomes" id="UP001049518">
    <property type="component" value="Chromosome"/>
</dbReference>
<gene>
    <name evidence="1" type="ORF">AGRA3207_007547</name>
</gene>
<dbReference type="RefSeq" id="WP_231332189.1">
    <property type="nucleotide sequence ID" value="NZ_CP059572.1"/>
</dbReference>